<dbReference type="InterPro" id="IPR002543">
    <property type="entry name" value="FtsK_dom"/>
</dbReference>
<feature type="compositionally biased region" description="Basic and acidic residues" evidence="10">
    <location>
        <begin position="763"/>
        <end position="776"/>
    </location>
</feature>
<proteinExistence type="inferred from homology"/>
<gene>
    <name evidence="13" type="ORF">SAMN04487752_2497</name>
</gene>
<dbReference type="PANTHER" id="PTHR22683">
    <property type="entry name" value="SPORULATION PROTEIN RELATED"/>
    <property type="match status" value="1"/>
</dbReference>
<dbReference type="SMART" id="SM00843">
    <property type="entry name" value="Ftsk_gamma"/>
    <property type="match status" value="1"/>
</dbReference>
<evidence type="ECO:0000256" key="10">
    <source>
        <dbReference type="SAM" id="MobiDB-lite"/>
    </source>
</evidence>
<dbReference type="InterPro" id="IPR036390">
    <property type="entry name" value="WH_DNA-bd_sf"/>
</dbReference>
<organism evidence="13 14">
    <name type="scientific">Carnobacterium viridans</name>
    <dbReference type="NCBI Taxonomy" id="174587"/>
    <lineage>
        <taxon>Bacteria</taxon>
        <taxon>Bacillati</taxon>
        <taxon>Bacillota</taxon>
        <taxon>Bacilli</taxon>
        <taxon>Lactobacillales</taxon>
        <taxon>Carnobacteriaceae</taxon>
        <taxon>Carnobacterium</taxon>
    </lineage>
</organism>
<dbReference type="InterPro" id="IPR018541">
    <property type="entry name" value="Ftsk_gamma"/>
</dbReference>
<evidence type="ECO:0000256" key="6">
    <source>
        <dbReference type="ARBA" id="ARBA00022840"/>
    </source>
</evidence>
<evidence type="ECO:0000313" key="14">
    <source>
        <dbReference type="Proteomes" id="UP000199481"/>
    </source>
</evidence>
<dbReference type="InterPro" id="IPR041027">
    <property type="entry name" value="FtsK_alpha"/>
</dbReference>
<keyword evidence="5" id="KW-0159">Chromosome partition</keyword>
<accession>A0A1H1BAF8</accession>
<dbReference type="SMART" id="SM00382">
    <property type="entry name" value="AAA"/>
    <property type="match status" value="1"/>
</dbReference>
<keyword evidence="11" id="KW-0812">Transmembrane</keyword>
<dbReference type="SUPFAM" id="SSF52540">
    <property type="entry name" value="P-loop containing nucleoside triphosphate hydrolases"/>
    <property type="match status" value="1"/>
</dbReference>
<dbReference type="PROSITE" id="PS50901">
    <property type="entry name" value="FTSK"/>
    <property type="match status" value="1"/>
</dbReference>
<dbReference type="GO" id="GO:0016020">
    <property type="term" value="C:membrane"/>
    <property type="evidence" value="ECO:0007669"/>
    <property type="project" value="UniProtKB-SubCell"/>
</dbReference>
<feature type="region of interest" description="Disordered" evidence="10">
    <location>
        <begin position="747"/>
        <end position="776"/>
    </location>
</feature>
<comment type="similarity">
    <text evidence="2">Belongs to the FtsK/SpoIIIE/SftA family.</text>
</comment>
<dbReference type="Proteomes" id="UP000199481">
    <property type="component" value="Unassembled WGS sequence"/>
</dbReference>
<dbReference type="AlphaFoldDB" id="A0A1H1BAF8"/>
<comment type="subunit">
    <text evidence="8">Homohexamer. Forms a ring that surrounds DNA.</text>
</comment>
<dbReference type="OrthoDB" id="9807790at2"/>
<name>A0A1H1BAF8_9LACT</name>
<dbReference type="InterPro" id="IPR036388">
    <property type="entry name" value="WH-like_DNA-bd_sf"/>
</dbReference>
<feature type="domain" description="FtsK" evidence="12">
    <location>
        <begin position="430"/>
        <end position="627"/>
    </location>
</feature>
<dbReference type="EMBL" id="FNJW01000008">
    <property type="protein sequence ID" value="SDQ48853.1"/>
    <property type="molecule type" value="Genomic_DNA"/>
</dbReference>
<dbReference type="InterPro" id="IPR027417">
    <property type="entry name" value="P-loop_NTPase"/>
</dbReference>
<keyword evidence="14" id="KW-1185">Reference proteome</keyword>
<dbReference type="Pfam" id="PF17854">
    <property type="entry name" value="FtsK_alpha"/>
    <property type="match status" value="1"/>
</dbReference>
<evidence type="ECO:0000256" key="4">
    <source>
        <dbReference type="ARBA" id="ARBA00022741"/>
    </source>
</evidence>
<dbReference type="PANTHER" id="PTHR22683:SF41">
    <property type="entry name" value="DNA TRANSLOCASE FTSK"/>
    <property type="match status" value="1"/>
</dbReference>
<keyword evidence="11" id="KW-1133">Transmembrane helix</keyword>
<dbReference type="SUPFAM" id="SSF46785">
    <property type="entry name" value="Winged helix' DNA-binding domain"/>
    <property type="match status" value="1"/>
</dbReference>
<keyword evidence="4 9" id="KW-0547">Nucleotide-binding</keyword>
<dbReference type="Gene3D" id="3.30.980.40">
    <property type="match status" value="1"/>
</dbReference>
<dbReference type="GO" id="GO:0003677">
    <property type="term" value="F:DNA binding"/>
    <property type="evidence" value="ECO:0007669"/>
    <property type="project" value="UniProtKB-KW"/>
</dbReference>
<dbReference type="Pfam" id="PF01580">
    <property type="entry name" value="FtsK_SpoIIIE"/>
    <property type="match status" value="1"/>
</dbReference>
<keyword evidence="6 9" id="KW-0067">ATP-binding</keyword>
<evidence type="ECO:0000256" key="11">
    <source>
        <dbReference type="SAM" id="Phobius"/>
    </source>
</evidence>
<reference evidence="14" key="1">
    <citation type="submission" date="2016-10" db="EMBL/GenBank/DDBJ databases">
        <authorList>
            <person name="Varghese N."/>
            <person name="Submissions S."/>
        </authorList>
    </citation>
    <scope>NUCLEOTIDE SEQUENCE [LARGE SCALE GENOMIC DNA]</scope>
    <source>
        <strain evidence="14">MPL-11</strain>
    </source>
</reference>
<feature type="transmembrane region" description="Helical" evidence="11">
    <location>
        <begin position="51"/>
        <end position="73"/>
    </location>
</feature>
<dbReference type="InterPro" id="IPR050206">
    <property type="entry name" value="FtsK/SpoIIIE/SftA"/>
</dbReference>
<dbReference type="Pfam" id="PF09397">
    <property type="entry name" value="FtsK_gamma"/>
    <property type="match status" value="1"/>
</dbReference>
<evidence type="ECO:0000256" key="5">
    <source>
        <dbReference type="ARBA" id="ARBA00022829"/>
    </source>
</evidence>
<keyword evidence="11" id="KW-0472">Membrane</keyword>
<dbReference type="Gene3D" id="1.10.10.10">
    <property type="entry name" value="Winged helix-like DNA-binding domain superfamily/Winged helix DNA-binding domain"/>
    <property type="match status" value="1"/>
</dbReference>
<feature type="transmembrane region" description="Helical" evidence="11">
    <location>
        <begin position="158"/>
        <end position="177"/>
    </location>
</feature>
<evidence type="ECO:0000256" key="2">
    <source>
        <dbReference type="ARBA" id="ARBA00006474"/>
    </source>
</evidence>
<evidence type="ECO:0000256" key="8">
    <source>
        <dbReference type="ARBA" id="ARBA00025923"/>
    </source>
</evidence>
<dbReference type="GO" id="GO:0007059">
    <property type="term" value="P:chromosome segregation"/>
    <property type="evidence" value="ECO:0007669"/>
    <property type="project" value="UniProtKB-KW"/>
</dbReference>
<sequence length="776" mass="86158">MAVKKKTSSTKKNANYRFSFEIIGLVFIILSIFSASKTGFAGVFSANLFRFFVGNTFIVASILVGIYGVYLVFKGKEPPFKNKRIMGFLLIYSSLLLVLHARLFAPIVHSDMNIVSATFRFFMTDMANNEITQSLGGGMIGAVFYAISYFLFSQWGTYFIATLSCFFGLFLLFQLSFKTFLKRTGQVVLLIWKKLKAVLDYFKTAIHQKINRLKETPKAEGVKANKKNNIKPAATANEIDQSVTAGKNEQLQLEIDSYQNRVGKPATKETIDDSLEENENETIDFEIGAERENKDYQMPPSHLLNEIPQNDQTNEYALIQKNVKKLEETFQSFGVDAKVTKANLGPAVTKYEVQPAVGVKVSKIVNLSDDIALSLAAKDIRIEAPIPGKSFIGIEVPNSEVSLVSFRDVIEGQVHNKEKMLEVPLGRDISGNITMADLSKMPHLLVAGSTGSGKSVCINGIITSLLMKAKPNEVKLMMIDPKMVELNVYNGIPHLLTPVVTNPKKAAQALQKVVTEMERRYELFAASGMRNITGYNQYLQSHNDENGENYPILPFIVVIVDELADLMMVASNEVEDAIIRLAQMARAAGIHMILATQRPSVDVITGIIKANVPSRIAFAVSSGVDSRTIIDGSGAEKLLGRGDMLFLPMGENKPVRVQGAFISDEEVEHIVTFVTNQQGANYVEEMMPTEETKAMENEVQDDVYDDAVALIVEMQTASISLLQRRFRIGYNRAARLIDEMEMRGIVGPSEGSKPRKVNITRLPGDERLAETDTEHY</sequence>
<evidence type="ECO:0000256" key="3">
    <source>
        <dbReference type="ARBA" id="ARBA00020887"/>
    </source>
</evidence>
<evidence type="ECO:0000256" key="1">
    <source>
        <dbReference type="ARBA" id="ARBA00004141"/>
    </source>
</evidence>
<feature type="transmembrane region" description="Helical" evidence="11">
    <location>
        <begin position="131"/>
        <end position="151"/>
    </location>
</feature>
<keyword evidence="7" id="KW-0238">DNA-binding</keyword>
<protein>
    <recommendedName>
        <fullName evidence="3">DNA translocase FtsK</fullName>
    </recommendedName>
</protein>
<feature type="transmembrane region" description="Helical" evidence="11">
    <location>
        <begin position="85"/>
        <end position="105"/>
    </location>
</feature>
<evidence type="ECO:0000259" key="12">
    <source>
        <dbReference type="PROSITE" id="PS50901"/>
    </source>
</evidence>
<comment type="subcellular location">
    <subcellularLocation>
        <location evidence="1">Membrane</location>
        <topology evidence="1">Multi-pass membrane protein</topology>
    </subcellularLocation>
</comment>
<dbReference type="GO" id="GO:0005524">
    <property type="term" value="F:ATP binding"/>
    <property type="evidence" value="ECO:0007669"/>
    <property type="project" value="UniProtKB-UniRule"/>
</dbReference>
<evidence type="ECO:0000313" key="13">
    <source>
        <dbReference type="EMBL" id="SDQ48853.1"/>
    </source>
</evidence>
<evidence type="ECO:0000256" key="7">
    <source>
        <dbReference type="ARBA" id="ARBA00023125"/>
    </source>
</evidence>
<dbReference type="RefSeq" id="WP_089978287.1">
    <property type="nucleotide sequence ID" value="NZ_FNJW01000008.1"/>
</dbReference>
<feature type="binding site" evidence="9">
    <location>
        <begin position="448"/>
        <end position="455"/>
    </location>
    <ligand>
        <name>ATP</name>
        <dbReference type="ChEBI" id="CHEBI:30616"/>
    </ligand>
</feature>
<dbReference type="InterPro" id="IPR003593">
    <property type="entry name" value="AAA+_ATPase"/>
</dbReference>
<dbReference type="Gene3D" id="3.40.50.300">
    <property type="entry name" value="P-loop containing nucleotide triphosphate hydrolases"/>
    <property type="match status" value="1"/>
</dbReference>
<evidence type="ECO:0000256" key="9">
    <source>
        <dbReference type="PROSITE-ProRule" id="PRU00289"/>
    </source>
</evidence>